<dbReference type="AlphaFoldDB" id="A0A8H7W184"/>
<protein>
    <submittedName>
        <fullName evidence="1">Uncharacterized protein</fullName>
    </submittedName>
</protein>
<evidence type="ECO:0000313" key="1">
    <source>
        <dbReference type="EMBL" id="KAG2236213.1"/>
    </source>
</evidence>
<gene>
    <name evidence="1" type="ORF">INT48_008573</name>
</gene>
<proteinExistence type="predicted"/>
<organism evidence="1 2">
    <name type="scientific">Thamnidium elegans</name>
    <dbReference type="NCBI Taxonomy" id="101142"/>
    <lineage>
        <taxon>Eukaryota</taxon>
        <taxon>Fungi</taxon>
        <taxon>Fungi incertae sedis</taxon>
        <taxon>Mucoromycota</taxon>
        <taxon>Mucoromycotina</taxon>
        <taxon>Mucoromycetes</taxon>
        <taxon>Mucorales</taxon>
        <taxon>Mucorineae</taxon>
        <taxon>Mucoraceae</taxon>
        <taxon>Thamnidium</taxon>
    </lineage>
</organism>
<sequence>MLQQPHITKRLDDQKKNTVFELTQQDNYVNNLRGKFGQDDILVFGDGYAPNTKFHEPTRNKVLGNTEVTMRALSTSTRKYKSFTTSIDKDIFIAYDVQKRNILSWGDRNFDISDRNFVTIDRFMDRLYHIFKKNRDSWDQDDLFLIQAVSDFMRLLVENMIKESEGKMKDAHKLHYVFVVPSEWEEEIRQVLIRPIFVQANLIAKDDHNDRLLFCSDLEAICYFIAEKRPHNMQLSTGRSMVLCRMTPVGENHALIKLDLVSAVNPLFDFSGSLNFSNVVRSNSFSLTIDDVKDAIKAFLQTGLSIDVHAEIIESITEEIYNEDLYNVDMNYEGYINMIEYLTEPLFIDTSKWSLDIHQKEFIKSICFFDICYEISKTPFNILKDLLYNNLVKEYAIFSLADKCSSQIKLNQKLLNWSKRMVEYYRVSFNPKSIIHKHFWEEKFDCETIVSGMSRYALDAIQNSNMNGKPRIVSTKNLASCLSIFQKSKPDAIMQIDISLESTLLSLSFLDENGLIKGIWNHNNFVNDTCFSEVTTLNVKYSCIMFVENYLTRDDSSFSKDKCMSLNKDILDEIDAILGLGDTKDLLISTQSLKYVKAFVHIYLVYIKKVISSKLSSIIESNKYIKIGYAVTIEKMLLDKLFGTEDDFREVIYASGLIRKDDNSKKLRIILQGEGILGNIRQSLKLQFPLKSFFVLAQLHESYIYLTLNQVVTKSGLDEEDQEAIIIQDEVIHIPHIYGSLSLSMWYNIIKDTSLIQLCDIHSKKCGFELQDIFCLENQIEFTRDLEQYISKNILAEIPHNRKTDKIIIQLGVFCNCRVCLTVHDIIEISFRPLLQEIISLVSTSLINTQLFGKYKNIQYLFHLIRFNYNFWLQPILAKILKDETNRFMYEQRIDTYHYVIPNFLSSQLLQPVLQQQPFTYKAFQAGILRHVYSESHGFGFDHNADEPYFLYRNKRLDTNPIPVDCRTVLLLFKKTDKISSGQTNREIYLNLRTNPWINVLSIKHFKFEMTDKKLVCSKDTSEMIEGPSFPLDNFGIDHDIPIIISIQYRGYSSSLSLMAKIVGHGMTVDLTLLAEPMTLARF</sequence>
<reference evidence="1" key="1">
    <citation type="submission" date="2021-01" db="EMBL/GenBank/DDBJ databases">
        <title>Metabolic potential, ecology and presence of endohyphal bacteria is reflected in genomic diversity of Mucoromycotina.</title>
        <authorList>
            <person name="Muszewska A."/>
            <person name="Okrasinska A."/>
            <person name="Steczkiewicz K."/>
            <person name="Drgas O."/>
            <person name="Orlowska M."/>
            <person name="Perlinska-Lenart U."/>
            <person name="Aleksandrzak-Piekarczyk T."/>
            <person name="Szatraj K."/>
            <person name="Zielenkiewicz U."/>
            <person name="Pilsyk S."/>
            <person name="Malc E."/>
            <person name="Mieczkowski P."/>
            <person name="Kruszewska J.S."/>
            <person name="Biernat P."/>
            <person name="Pawlowska J."/>
        </authorList>
    </citation>
    <scope>NUCLEOTIDE SEQUENCE</scope>
    <source>
        <strain evidence="1">WA0000018081</strain>
    </source>
</reference>
<dbReference type="EMBL" id="JAEPRE010000020">
    <property type="protein sequence ID" value="KAG2236213.1"/>
    <property type="molecule type" value="Genomic_DNA"/>
</dbReference>
<evidence type="ECO:0000313" key="2">
    <source>
        <dbReference type="Proteomes" id="UP000613177"/>
    </source>
</evidence>
<accession>A0A8H7W184</accession>
<keyword evidence="2" id="KW-1185">Reference proteome</keyword>
<dbReference type="Proteomes" id="UP000613177">
    <property type="component" value="Unassembled WGS sequence"/>
</dbReference>
<comment type="caution">
    <text evidence="1">The sequence shown here is derived from an EMBL/GenBank/DDBJ whole genome shotgun (WGS) entry which is preliminary data.</text>
</comment>
<name>A0A8H7W184_9FUNG</name>